<proteinExistence type="predicted"/>
<feature type="signal peptide" evidence="2">
    <location>
        <begin position="1"/>
        <end position="19"/>
    </location>
</feature>
<comment type="caution">
    <text evidence="3">The sequence shown here is derived from an EMBL/GenBank/DDBJ whole genome shotgun (WGS) entry which is preliminary data.</text>
</comment>
<evidence type="ECO:0000256" key="2">
    <source>
        <dbReference type="SAM" id="SignalP"/>
    </source>
</evidence>
<reference evidence="3 4" key="1">
    <citation type="submission" date="2024-03" db="EMBL/GenBank/DDBJ databases">
        <title>Ignisphaera cupida sp. nov., a hyperthermophilic hydrolytic archaeon from a hot spring of Kamchatka, and proposal of Ignisphaeraceae fam. nov.</title>
        <authorList>
            <person name="Podosokorskaya O.A."/>
            <person name="Elcheninov A.G."/>
            <person name="Maltseva A.I."/>
            <person name="Zayulina K.S."/>
            <person name="Novikov A."/>
            <person name="Merkel A.Y."/>
        </authorList>
    </citation>
    <scope>NUCLEOTIDE SEQUENCE [LARGE SCALE GENOMIC DNA]</scope>
    <source>
        <strain evidence="3 4">38H-sp</strain>
    </source>
</reference>
<name>A0ABU9UFC2_9SPIR</name>
<gene>
    <name evidence="3" type="ORF">WKV44_10000</name>
</gene>
<keyword evidence="4" id="KW-1185">Reference proteome</keyword>
<protein>
    <submittedName>
        <fullName evidence="3">LPS-assembly protein LptD</fullName>
    </submittedName>
</protein>
<dbReference type="Proteomes" id="UP001466331">
    <property type="component" value="Unassembled WGS sequence"/>
</dbReference>
<accession>A0ABU9UFC2</accession>
<organism evidence="3 4">
    <name type="scientific">Rarispira pelagica</name>
    <dbReference type="NCBI Taxonomy" id="3141764"/>
    <lineage>
        <taxon>Bacteria</taxon>
        <taxon>Pseudomonadati</taxon>
        <taxon>Spirochaetota</taxon>
        <taxon>Spirochaetia</taxon>
        <taxon>Winmispirales</taxon>
        <taxon>Winmispiraceae</taxon>
        <taxon>Rarispira</taxon>
    </lineage>
</organism>
<dbReference type="RefSeq" id="WP_420070325.1">
    <property type="nucleotide sequence ID" value="NZ_JBCHKQ010000006.1"/>
</dbReference>
<evidence type="ECO:0000313" key="4">
    <source>
        <dbReference type="Proteomes" id="UP001466331"/>
    </source>
</evidence>
<feature type="chain" id="PRO_5046238419" evidence="2">
    <location>
        <begin position="20"/>
        <end position="1124"/>
    </location>
</feature>
<feature type="region of interest" description="Disordered" evidence="1">
    <location>
        <begin position="473"/>
        <end position="498"/>
    </location>
</feature>
<evidence type="ECO:0000256" key="1">
    <source>
        <dbReference type="SAM" id="MobiDB-lite"/>
    </source>
</evidence>
<sequence>MRRFILLVLILLVSFYVVAQESGGDSSAVSDQSLAESTVQRDIETSSYFQLVEWCKRLGLADTGTRDTLEARLLSYYGIVPQEKPVSNVENRVIELKKAGYALYSSFSEIDETYVLLKNALLFFEDEQGEHSISADIILYNISSDTLAAYGHVVYVKKRGGEEADRFEGNTLYIRIEDTSGLFIEGASYKKSNAGDEELLFATVAKSARRNIVDKDEVIRSSNVFITSSQGNPPYYGIQADNLWLYGGSDWIISNAILKVGIIPVLYIPFFFYAGDEMVFNPVFGFDDRRGAFFTSTTYFIGHKKTSSQDNTFSFMSTGDDANYIYERHGIFYHKIPVINPPENTSDYLKIMLDYYTGLGYFTGVDASLGSLKPFSSLSFFVGIAKSRTLFSSGTGYTPYFLENGSLVDNPDSGYFASMELPFRYRIKTAAKLNAIGADMEWNISLFSDPFVAIDFLDRKEDISWKKLLGVDSSSVDSSSSSTSSESDSTSSSSSSSSVSEETTMNWIVKANWANLPDLSPYFMWNNLSISNIFSWSAKSRSDVNSASPERMFFIPVSISLPSVSSGITGNIFSYPFSSQMQKDTADVNSELFAPWDEDISADRDLVNSEKEGSLSETETTAPYSLQLKDWLFLQDIYSSMWDSDNYRPLSFSSSYTITPVWNSIYYYDTSDISKPDDIKWGLSYAKYSFSSRFMLSNNINIYDQFFSVASNTDTTLTRYFMSRLGDSLSDTQWLAIRDPILMQNNLTITETVTSTLKPLYFITPFRNTSLSHSLVAVLLDEDVSSVSNNGRPVYEYKTVEWNKTYIKSHKLTASLGLDLLDTSHSFSSSYVLPPLDESLALSLTDTIYAWSQSSTLNYIKDNNDWTFSSFTFNQKINLYDNNIQASQLIKILPLEEDNNSWRLELHTLSLKLYYLTFSSTWQYTYPYTFGGYGIGWIQGTSKDFLFSNFTAKLNLNSDSMYFWKNRMGLRLGASSTYSINPIRVTETKLDFIFTMSFFIREFISLDISSSSLNRAAYRYIPGLPEKVGMSWINPLSDIFSSFNIFDNETREQALFKLQKIDISIVHDLRDWDLSFTYTGLPEIKEENGLLKTVWDSSFSILLSWKAIKEIESKVKYSDNQFSY</sequence>
<keyword evidence="2" id="KW-0732">Signal</keyword>
<dbReference type="EMBL" id="JBCHKQ010000006">
    <property type="protein sequence ID" value="MEM5948872.1"/>
    <property type="molecule type" value="Genomic_DNA"/>
</dbReference>
<evidence type="ECO:0000313" key="3">
    <source>
        <dbReference type="EMBL" id="MEM5948872.1"/>
    </source>
</evidence>